<reference evidence="15" key="1">
    <citation type="journal article" date="2019" name="Int. J. Syst. Evol. Microbiol.">
        <title>The Global Catalogue of Microorganisms (GCM) 10K type strain sequencing project: providing services to taxonomists for standard genome sequencing and annotation.</title>
        <authorList>
            <consortium name="The Broad Institute Genomics Platform"/>
            <consortium name="The Broad Institute Genome Sequencing Center for Infectious Disease"/>
            <person name="Wu L."/>
            <person name="Ma J."/>
        </authorList>
    </citation>
    <scope>NUCLEOTIDE SEQUENCE [LARGE SCALE GENOMIC DNA]</scope>
    <source>
        <strain evidence="15">DT72</strain>
    </source>
</reference>
<dbReference type="InterPro" id="IPR043130">
    <property type="entry name" value="CDP-OH_PTrfase_TM_dom"/>
</dbReference>
<evidence type="ECO:0000256" key="3">
    <source>
        <dbReference type="ARBA" id="ARBA00010441"/>
    </source>
</evidence>
<dbReference type="InterPro" id="IPR048254">
    <property type="entry name" value="CDP_ALCOHOL_P_TRANSF_CS"/>
</dbReference>
<feature type="transmembrane region" description="Helical" evidence="13">
    <location>
        <begin position="169"/>
        <end position="191"/>
    </location>
</feature>
<dbReference type="Pfam" id="PF01066">
    <property type="entry name" value="CDP-OH_P_transf"/>
    <property type="match status" value="1"/>
</dbReference>
<keyword evidence="11" id="KW-1208">Phospholipid metabolism</keyword>
<dbReference type="InterPro" id="IPR004570">
    <property type="entry name" value="Phosphatidylglycerol_P_synth"/>
</dbReference>
<protein>
    <submittedName>
        <fullName evidence="14">CDP-alcohol phosphatidyltransferase family protein</fullName>
    </submittedName>
</protein>
<evidence type="ECO:0000256" key="8">
    <source>
        <dbReference type="ARBA" id="ARBA00023098"/>
    </source>
</evidence>
<dbReference type="Gene3D" id="1.20.120.1760">
    <property type="match status" value="1"/>
</dbReference>
<feature type="transmembrane region" description="Helical" evidence="13">
    <location>
        <begin position="138"/>
        <end position="157"/>
    </location>
</feature>
<dbReference type="InterPro" id="IPR050324">
    <property type="entry name" value="CDP-alcohol_PTase-I"/>
</dbReference>
<dbReference type="Proteomes" id="UP001597286">
    <property type="component" value="Unassembled WGS sequence"/>
</dbReference>
<name>A0ABW4P642_9NOCA</name>
<gene>
    <name evidence="14" type="ORF">ACFSJG_15235</name>
</gene>
<keyword evidence="10" id="KW-0594">Phospholipid biosynthesis</keyword>
<keyword evidence="8" id="KW-0443">Lipid metabolism</keyword>
<evidence type="ECO:0000256" key="13">
    <source>
        <dbReference type="SAM" id="Phobius"/>
    </source>
</evidence>
<keyword evidence="15" id="KW-1185">Reference proteome</keyword>
<evidence type="ECO:0000256" key="4">
    <source>
        <dbReference type="ARBA" id="ARBA00022516"/>
    </source>
</evidence>
<evidence type="ECO:0000313" key="14">
    <source>
        <dbReference type="EMBL" id="MFD1813573.1"/>
    </source>
</evidence>
<comment type="similarity">
    <text evidence="3 12">Belongs to the CDP-alcohol phosphatidyltransferase class-I family.</text>
</comment>
<feature type="transmembrane region" description="Helical" evidence="13">
    <location>
        <begin position="106"/>
        <end position="126"/>
    </location>
</feature>
<evidence type="ECO:0000256" key="11">
    <source>
        <dbReference type="ARBA" id="ARBA00023264"/>
    </source>
</evidence>
<evidence type="ECO:0000256" key="6">
    <source>
        <dbReference type="ARBA" id="ARBA00022692"/>
    </source>
</evidence>
<evidence type="ECO:0000256" key="5">
    <source>
        <dbReference type="ARBA" id="ARBA00022679"/>
    </source>
</evidence>
<sequence length="213" mass="23206">MDSAERPQTAAEAPTVTDRVVTVPNLLSLLRLIGVPVFAYLLLVPQADGWALAILMLSGFTDWADGKLARLLNQMSTLGGLLDPLVDRLYVVTTLLAFAIRDMIPWWVAFVLIGRDLILAASLYVYRRRGLPPPSVMYLGKAATFALMFALPLVLAAQGDWAIASAAHALGYALLVWGTALYVWTGLLYLLAARNIAREVPVLEDSGRRTDSP</sequence>
<evidence type="ECO:0000256" key="1">
    <source>
        <dbReference type="ARBA" id="ARBA00004141"/>
    </source>
</evidence>
<evidence type="ECO:0000313" key="15">
    <source>
        <dbReference type="Proteomes" id="UP001597286"/>
    </source>
</evidence>
<comment type="caution">
    <text evidence="14">The sequence shown here is derived from an EMBL/GenBank/DDBJ whole genome shotgun (WGS) entry which is preliminary data.</text>
</comment>
<keyword evidence="6 13" id="KW-0812">Transmembrane</keyword>
<comment type="subcellular location">
    <subcellularLocation>
        <location evidence="1">Membrane</location>
        <topology evidence="1">Multi-pass membrane protein</topology>
    </subcellularLocation>
</comment>
<dbReference type="PROSITE" id="PS00379">
    <property type="entry name" value="CDP_ALCOHOL_P_TRANSF"/>
    <property type="match status" value="1"/>
</dbReference>
<evidence type="ECO:0000256" key="10">
    <source>
        <dbReference type="ARBA" id="ARBA00023209"/>
    </source>
</evidence>
<dbReference type="PIRSF" id="PIRSF000847">
    <property type="entry name" value="Phos_ph_gly_syn"/>
    <property type="match status" value="1"/>
</dbReference>
<keyword evidence="7 13" id="KW-1133">Transmembrane helix</keyword>
<evidence type="ECO:0000256" key="2">
    <source>
        <dbReference type="ARBA" id="ARBA00005074"/>
    </source>
</evidence>
<dbReference type="EMBL" id="JBHUFB010000012">
    <property type="protein sequence ID" value="MFD1813573.1"/>
    <property type="molecule type" value="Genomic_DNA"/>
</dbReference>
<evidence type="ECO:0000256" key="9">
    <source>
        <dbReference type="ARBA" id="ARBA00023136"/>
    </source>
</evidence>
<keyword evidence="9 13" id="KW-0472">Membrane</keyword>
<proteinExistence type="inferred from homology"/>
<dbReference type="InterPro" id="IPR000462">
    <property type="entry name" value="CDP-OH_P_trans"/>
</dbReference>
<organism evidence="14 15">
    <name type="scientific">Rhodococcus gannanensis</name>
    <dbReference type="NCBI Taxonomy" id="1960308"/>
    <lineage>
        <taxon>Bacteria</taxon>
        <taxon>Bacillati</taxon>
        <taxon>Actinomycetota</taxon>
        <taxon>Actinomycetes</taxon>
        <taxon>Mycobacteriales</taxon>
        <taxon>Nocardiaceae</taxon>
        <taxon>Rhodococcus</taxon>
    </lineage>
</organism>
<dbReference type="RefSeq" id="WP_378486081.1">
    <property type="nucleotide sequence ID" value="NZ_JBHUFB010000012.1"/>
</dbReference>
<comment type="pathway">
    <text evidence="2">Lipid metabolism; phospholipid metabolism.</text>
</comment>
<dbReference type="PANTHER" id="PTHR14269">
    <property type="entry name" value="CDP-DIACYLGLYCEROL--GLYCEROL-3-PHOSPHATE 3-PHOSPHATIDYLTRANSFERASE-RELATED"/>
    <property type="match status" value="1"/>
</dbReference>
<evidence type="ECO:0000256" key="12">
    <source>
        <dbReference type="RuleBase" id="RU003750"/>
    </source>
</evidence>
<dbReference type="PANTHER" id="PTHR14269:SF62">
    <property type="entry name" value="CDP-DIACYLGLYCEROL--GLYCEROL-3-PHOSPHATE 3-PHOSPHATIDYLTRANSFERASE 1, CHLOROPLASTIC"/>
    <property type="match status" value="1"/>
</dbReference>
<evidence type="ECO:0000256" key="7">
    <source>
        <dbReference type="ARBA" id="ARBA00022989"/>
    </source>
</evidence>
<keyword evidence="4" id="KW-0444">Lipid biosynthesis</keyword>
<accession>A0ABW4P642</accession>
<keyword evidence="5 12" id="KW-0808">Transferase</keyword>